<evidence type="ECO:0000313" key="2">
    <source>
        <dbReference type="EMBL" id="EST46373.1"/>
    </source>
</evidence>
<dbReference type="EMBL" id="KI546076">
    <property type="protein sequence ID" value="EST46373.1"/>
    <property type="molecule type" value="Genomic_DNA"/>
</dbReference>
<dbReference type="VEuPathDB" id="GiardiaDB:SS50377_28183"/>
<proteinExistence type="predicted"/>
<evidence type="ECO:0000259" key="1">
    <source>
        <dbReference type="Pfam" id="PF00856"/>
    </source>
</evidence>
<reference evidence="2 3" key="1">
    <citation type="journal article" date="2014" name="PLoS Genet.">
        <title>The Genome of Spironucleus salmonicida Highlights a Fish Pathogen Adapted to Fluctuating Environments.</title>
        <authorList>
            <person name="Xu F."/>
            <person name="Jerlstrom-Hultqvist J."/>
            <person name="Einarsson E."/>
            <person name="Astvaldsson A."/>
            <person name="Svard S.G."/>
            <person name="Andersson J.O."/>
        </authorList>
    </citation>
    <scope>NUCLEOTIDE SEQUENCE</scope>
    <source>
        <strain evidence="3">ATCC 50377</strain>
    </source>
</reference>
<evidence type="ECO:0000313" key="3">
    <source>
        <dbReference type="EMBL" id="KAH0570208.1"/>
    </source>
</evidence>
<keyword evidence="4" id="KW-1185">Reference proteome</keyword>
<dbReference type="AlphaFoldDB" id="V6LQ49"/>
<name>V6LQ49_9EUKA</name>
<dbReference type="InterPro" id="IPR046341">
    <property type="entry name" value="SET_dom_sf"/>
</dbReference>
<reference evidence="3" key="2">
    <citation type="submission" date="2020-12" db="EMBL/GenBank/DDBJ databases">
        <title>New Spironucleus salmonicida genome in near-complete chromosomes.</title>
        <authorList>
            <person name="Xu F."/>
            <person name="Kurt Z."/>
            <person name="Jimenez-Gonzalez A."/>
            <person name="Astvaldsson A."/>
            <person name="Andersson J.O."/>
            <person name="Svard S.G."/>
        </authorList>
    </citation>
    <scope>NUCLEOTIDE SEQUENCE</scope>
    <source>
        <strain evidence="3">ATCC 50377</strain>
    </source>
</reference>
<dbReference type="PANTHER" id="PTHR47643:SF2">
    <property type="entry name" value="TPR DOMAIN PROTEIN (AFU_ORTHOLOGUE AFUA_5G12710)"/>
    <property type="match status" value="1"/>
</dbReference>
<sequence>MFLRENTNSRYQNQQRSRNFYHQKIEKDELLICSQSIISTTNPTEQQVESLFRTKSQKFTALQQETYQKLQKSYGDSPSSAFVINAFKMIPNLQEEYKIGLFLEPSFMNHSCVPNIIQVYSGEFMYVFAAKQILEGQEICCCYLYGDNFWWLQGRQNYLRSFKFTCDCSLCQFQATPQFIKLQFAFDKLLRVKRSKNEVNIDEFQYLSNILLETQFCMVDGFYELVLFYCEKSKTHEIMDIFLSIYQKLDVIHRPTIGIVIAIIDAIQKVGGNYKQLKNIMYQFELERMGSVQHIYRDYGGLIDIIGKFEQQ</sequence>
<feature type="domain" description="SET" evidence="1">
    <location>
        <begin position="23"/>
        <end position="143"/>
    </location>
</feature>
<dbReference type="PANTHER" id="PTHR47643">
    <property type="entry name" value="TPR DOMAIN PROTEIN (AFU_ORTHOLOGUE AFUA_5G12710)"/>
    <property type="match status" value="1"/>
</dbReference>
<dbReference type="CDD" id="cd20071">
    <property type="entry name" value="SET_SMYD"/>
    <property type="match status" value="1"/>
</dbReference>
<evidence type="ECO:0000313" key="4">
    <source>
        <dbReference type="Proteomes" id="UP000018208"/>
    </source>
</evidence>
<dbReference type="Gene3D" id="2.170.270.10">
    <property type="entry name" value="SET domain"/>
    <property type="match status" value="1"/>
</dbReference>
<dbReference type="Proteomes" id="UP000018208">
    <property type="component" value="Unassembled WGS sequence"/>
</dbReference>
<dbReference type="InterPro" id="IPR001214">
    <property type="entry name" value="SET_dom"/>
</dbReference>
<dbReference type="EMBL" id="AUWU02000008">
    <property type="protein sequence ID" value="KAH0570208.1"/>
    <property type="molecule type" value="Genomic_DNA"/>
</dbReference>
<organism evidence="2">
    <name type="scientific">Spironucleus salmonicida</name>
    <dbReference type="NCBI Taxonomy" id="348837"/>
    <lineage>
        <taxon>Eukaryota</taxon>
        <taxon>Metamonada</taxon>
        <taxon>Diplomonadida</taxon>
        <taxon>Hexamitidae</taxon>
        <taxon>Hexamitinae</taxon>
        <taxon>Spironucleus</taxon>
    </lineage>
</organism>
<protein>
    <submittedName>
        <fullName evidence="2">SET domain-containing protein</fullName>
    </submittedName>
</protein>
<dbReference type="Pfam" id="PF00856">
    <property type="entry name" value="SET"/>
    <property type="match status" value="1"/>
</dbReference>
<dbReference type="InterPro" id="IPR053209">
    <property type="entry name" value="Gramillin-biosynth_MTr"/>
</dbReference>
<dbReference type="SUPFAM" id="SSF82199">
    <property type="entry name" value="SET domain"/>
    <property type="match status" value="1"/>
</dbReference>
<gene>
    <name evidence="2" type="ORF">SS50377_13616</name>
    <name evidence="3" type="ORF">SS50377_28183</name>
</gene>
<dbReference type="OrthoDB" id="438641at2759"/>
<accession>V6LQ49</accession>